<accession>A0A9D1FUV7</accession>
<evidence type="ECO:0000256" key="2">
    <source>
        <dbReference type="SAM" id="MobiDB-lite"/>
    </source>
</evidence>
<feature type="coiled-coil region" evidence="1">
    <location>
        <begin position="99"/>
        <end position="126"/>
    </location>
</feature>
<gene>
    <name evidence="3" type="ORF">IAD41_03250</name>
</gene>
<evidence type="ECO:0000313" key="4">
    <source>
        <dbReference type="Proteomes" id="UP000824139"/>
    </source>
</evidence>
<keyword evidence="1" id="KW-0175">Coiled coil</keyword>
<sequence>MQNFNQKYPSLLPEVFKYTSEEEISNSGVYAVLKKALSAIEDFKTYVETPKPVAQPASKPVKKPDAAPKTSAPKTTKLSKTKDYKDLMKECKTKFGEAMLNAEDNLENFNKTMAEIQRKINEFFQKSDN</sequence>
<organism evidence="3 4">
    <name type="scientific">Candidatus Scatenecus faecavium</name>
    <dbReference type="NCBI Taxonomy" id="2840915"/>
    <lineage>
        <taxon>Bacteria</taxon>
        <taxon>Candidatus Scatenecus</taxon>
    </lineage>
</organism>
<proteinExistence type="predicted"/>
<name>A0A9D1FUV7_9BACT</name>
<protein>
    <submittedName>
        <fullName evidence="3">Uncharacterized protein</fullName>
    </submittedName>
</protein>
<feature type="region of interest" description="Disordered" evidence="2">
    <location>
        <begin position="51"/>
        <end position="79"/>
    </location>
</feature>
<dbReference type="Proteomes" id="UP000824139">
    <property type="component" value="Unassembled WGS sequence"/>
</dbReference>
<dbReference type="AlphaFoldDB" id="A0A9D1FUV7"/>
<comment type="caution">
    <text evidence="3">The sequence shown here is derived from an EMBL/GenBank/DDBJ whole genome shotgun (WGS) entry which is preliminary data.</text>
</comment>
<reference evidence="3" key="1">
    <citation type="submission" date="2020-10" db="EMBL/GenBank/DDBJ databases">
        <authorList>
            <person name="Gilroy R."/>
        </authorList>
    </citation>
    <scope>NUCLEOTIDE SEQUENCE</scope>
    <source>
        <strain evidence="3">CHK152-2994</strain>
    </source>
</reference>
<dbReference type="EMBL" id="DVJO01000071">
    <property type="protein sequence ID" value="HIS82607.1"/>
    <property type="molecule type" value="Genomic_DNA"/>
</dbReference>
<evidence type="ECO:0000256" key="1">
    <source>
        <dbReference type="SAM" id="Coils"/>
    </source>
</evidence>
<reference evidence="3" key="2">
    <citation type="journal article" date="2021" name="PeerJ">
        <title>Extensive microbial diversity within the chicken gut microbiome revealed by metagenomics and culture.</title>
        <authorList>
            <person name="Gilroy R."/>
            <person name="Ravi A."/>
            <person name="Getino M."/>
            <person name="Pursley I."/>
            <person name="Horton D.L."/>
            <person name="Alikhan N.F."/>
            <person name="Baker D."/>
            <person name="Gharbi K."/>
            <person name="Hall N."/>
            <person name="Watson M."/>
            <person name="Adriaenssens E.M."/>
            <person name="Foster-Nyarko E."/>
            <person name="Jarju S."/>
            <person name="Secka A."/>
            <person name="Antonio M."/>
            <person name="Oren A."/>
            <person name="Chaudhuri R.R."/>
            <person name="La Ragione R."/>
            <person name="Hildebrand F."/>
            <person name="Pallen M.J."/>
        </authorList>
    </citation>
    <scope>NUCLEOTIDE SEQUENCE</scope>
    <source>
        <strain evidence="3">CHK152-2994</strain>
    </source>
</reference>
<evidence type="ECO:0000313" key="3">
    <source>
        <dbReference type="EMBL" id="HIS82607.1"/>
    </source>
</evidence>